<proteinExistence type="predicted"/>
<keyword evidence="3 6" id="KW-0812">Transmembrane</keyword>
<evidence type="ECO:0000256" key="5">
    <source>
        <dbReference type="ARBA" id="ARBA00023136"/>
    </source>
</evidence>
<dbReference type="RefSeq" id="WP_046557222.1">
    <property type="nucleotide sequence ID" value="NZ_LAHO01000006.1"/>
</dbReference>
<name>A0A0M2V5U1_9GAMM</name>
<evidence type="ECO:0008006" key="9">
    <source>
        <dbReference type="Google" id="ProtNLM"/>
    </source>
</evidence>
<dbReference type="InterPro" id="IPR005598">
    <property type="entry name" value="ATP_synth_I"/>
</dbReference>
<evidence type="ECO:0000313" key="7">
    <source>
        <dbReference type="EMBL" id="KKO46011.1"/>
    </source>
</evidence>
<protein>
    <recommendedName>
        <fullName evidence="9">ATP synthase I</fullName>
    </recommendedName>
</protein>
<organism evidence="7 8">
    <name type="scientific">Arsukibacterium ikkense</name>
    <dbReference type="NCBI Taxonomy" id="336831"/>
    <lineage>
        <taxon>Bacteria</taxon>
        <taxon>Pseudomonadati</taxon>
        <taxon>Pseudomonadota</taxon>
        <taxon>Gammaproteobacteria</taxon>
        <taxon>Chromatiales</taxon>
        <taxon>Chromatiaceae</taxon>
        <taxon>Arsukibacterium</taxon>
    </lineage>
</organism>
<dbReference type="AlphaFoldDB" id="A0A0M2V5U1"/>
<evidence type="ECO:0000256" key="1">
    <source>
        <dbReference type="ARBA" id="ARBA00004651"/>
    </source>
</evidence>
<dbReference type="EMBL" id="LAHO01000006">
    <property type="protein sequence ID" value="KKO46011.1"/>
    <property type="molecule type" value="Genomic_DNA"/>
</dbReference>
<feature type="transmembrane region" description="Helical" evidence="6">
    <location>
        <begin position="77"/>
        <end position="95"/>
    </location>
</feature>
<dbReference type="Pfam" id="PF03899">
    <property type="entry name" value="ATP-synt_I"/>
    <property type="match status" value="1"/>
</dbReference>
<comment type="subcellular location">
    <subcellularLocation>
        <location evidence="1">Cell membrane</location>
        <topology evidence="1">Multi-pass membrane protein</topology>
    </subcellularLocation>
</comment>
<feature type="transmembrane region" description="Helical" evidence="6">
    <location>
        <begin position="101"/>
        <end position="122"/>
    </location>
</feature>
<evidence type="ECO:0000256" key="4">
    <source>
        <dbReference type="ARBA" id="ARBA00022989"/>
    </source>
</evidence>
<evidence type="ECO:0000256" key="2">
    <source>
        <dbReference type="ARBA" id="ARBA00022475"/>
    </source>
</evidence>
<gene>
    <name evidence="7" type="ORF">WG68_08050</name>
</gene>
<dbReference type="Proteomes" id="UP000034228">
    <property type="component" value="Unassembled WGS sequence"/>
</dbReference>
<dbReference type="OrthoDB" id="5702716at2"/>
<evidence type="ECO:0000313" key="8">
    <source>
        <dbReference type="Proteomes" id="UP000034228"/>
    </source>
</evidence>
<dbReference type="GO" id="GO:0005886">
    <property type="term" value="C:plasma membrane"/>
    <property type="evidence" value="ECO:0007669"/>
    <property type="project" value="UniProtKB-SubCell"/>
</dbReference>
<dbReference type="STRING" id="336831.WG68_08050"/>
<feature type="transmembrane region" description="Helical" evidence="6">
    <location>
        <begin position="46"/>
        <end position="65"/>
    </location>
</feature>
<keyword evidence="5 6" id="KW-0472">Membrane</keyword>
<reference evidence="7 8" key="1">
    <citation type="submission" date="2015-03" db="EMBL/GenBank/DDBJ databases">
        <title>Draft genome sequences of two protease-producing strains of Arsukibacterium isolated from two cold and alkaline environments.</title>
        <authorList>
            <person name="Lylloff J.E."/>
            <person name="Skov L.B."/>
            <person name="Jepsen M."/>
            <person name="Hallin P.F."/>
            <person name="Sorensen S.J."/>
            <person name="Stougaard P."/>
            <person name="Glaring M.A."/>
        </authorList>
    </citation>
    <scope>NUCLEOTIDE SEQUENCE [LARGE SCALE GENOMIC DNA]</scope>
    <source>
        <strain evidence="7 8">GCM72</strain>
    </source>
</reference>
<evidence type="ECO:0000256" key="6">
    <source>
        <dbReference type="SAM" id="Phobius"/>
    </source>
</evidence>
<feature type="transmembrane region" description="Helical" evidence="6">
    <location>
        <begin position="12"/>
        <end position="34"/>
    </location>
</feature>
<accession>A0A0M2V5U1</accession>
<keyword evidence="8" id="KW-1185">Reference proteome</keyword>
<sequence length="124" mass="13260">MQPSPRQVRISAYKLIAFQVAVAAVTALGFAIGAGELAAKSAFKGGLIAAVPNFVFAMFAFWTLGRGSAEQARTAMMRGHSLKIILTIVLFVVVMQQPIAAGPLMAGFILTLFAQWSTAIFFKH</sequence>
<comment type="caution">
    <text evidence="7">The sequence shown here is derived from an EMBL/GenBank/DDBJ whole genome shotgun (WGS) entry which is preliminary data.</text>
</comment>
<keyword evidence="2" id="KW-1003">Cell membrane</keyword>
<keyword evidence="4 6" id="KW-1133">Transmembrane helix</keyword>
<evidence type="ECO:0000256" key="3">
    <source>
        <dbReference type="ARBA" id="ARBA00022692"/>
    </source>
</evidence>